<dbReference type="Proteomes" id="UP001468798">
    <property type="component" value="Unassembled WGS sequence"/>
</dbReference>
<sequence length="155" mass="16995">MKKSILLFAILFSYFSYAQTGDPKVDEMLKELQKAPGKISFTMNGKTMNEVASFVEDAKRGLLISSHLTLDTTPDVFISLIAPSKKTGTYAIDDNKKAGVLQINQKAYQIRGTINLKVSGKKITGTFAGELYEINKKKSKVAEQSSGKISGSFMN</sequence>
<feature type="signal peptide" evidence="1">
    <location>
        <begin position="1"/>
        <end position="18"/>
    </location>
</feature>
<dbReference type="RefSeq" id="WP_342690552.1">
    <property type="nucleotide sequence ID" value="NZ_JBCGDP010000002.1"/>
</dbReference>
<feature type="chain" id="PRO_5046277028" description="DUF4251 domain-containing protein" evidence="1">
    <location>
        <begin position="19"/>
        <end position="155"/>
    </location>
</feature>
<proteinExistence type="predicted"/>
<dbReference type="EMBL" id="JBCGDP010000002">
    <property type="protein sequence ID" value="MEM0575462.1"/>
    <property type="molecule type" value="Genomic_DNA"/>
</dbReference>
<keyword evidence="1" id="KW-0732">Signal</keyword>
<evidence type="ECO:0000313" key="3">
    <source>
        <dbReference type="Proteomes" id="UP001468798"/>
    </source>
</evidence>
<evidence type="ECO:0008006" key="4">
    <source>
        <dbReference type="Google" id="ProtNLM"/>
    </source>
</evidence>
<name>A0ABU9NP12_9FLAO</name>
<evidence type="ECO:0000313" key="2">
    <source>
        <dbReference type="EMBL" id="MEM0575462.1"/>
    </source>
</evidence>
<evidence type="ECO:0000256" key="1">
    <source>
        <dbReference type="SAM" id="SignalP"/>
    </source>
</evidence>
<organism evidence="2 3">
    <name type="scientific">Flavobacterium polysaccharolyticum</name>
    <dbReference type="NCBI Taxonomy" id="3133148"/>
    <lineage>
        <taxon>Bacteria</taxon>
        <taxon>Pseudomonadati</taxon>
        <taxon>Bacteroidota</taxon>
        <taxon>Flavobacteriia</taxon>
        <taxon>Flavobacteriales</taxon>
        <taxon>Flavobacteriaceae</taxon>
        <taxon>Flavobacterium</taxon>
    </lineage>
</organism>
<comment type="caution">
    <text evidence="2">The sequence shown here is derived from an EMBL/GenBank/DDBJ whole genome shotgun (WGS) entry which is preliminary data.</text>
</comment>
<reference evidence="2 3" key="1">
    <citation type="submission" date="2024-03" db="EMBL/GenBank/DDBJ databases">
        <title>Two novel species of the genus Flavobacterium exhibiting potentially degradation of complex polysaccharides.</title>
        <authorList>
            <person name="Lian X."/>
        </authorList>
    </citation>
    <scope>NUCLEOTIDE SEQUENCE [LARGE SCALE GENOMIC DNA]</scope>
    <source>
        <strain evidence="2 3">N6</strain>
    </source>
</reference>
<protein>
    <recommendedName>
        <fullName evidence="4">DUF4251 domain-containing protein</fullName>
    </recommendedName>
</protein>
<gene>
    <name evidence="2" type="ORF">WFZ86_03045</name>
</gene>
<keyword evidence="3" id="KW-1185">Reference proteome</keyword>
<accession>A0ABU9NP12</accession>